<evidence type="ECO:0000259" key="2">
    <source>
        <dbReference type="Pfam" id="PF00534"/>
    </source>
</evidence>
<dbReference type="InterPro" id="IPR001296">
    <property type="entry name" value="Glyco_trans_1"/>
</dbReference>
<keyword evidence="3" id="KW-0808">Transferase</keyword>
<sequence>MSLALHISAYAIKFLPVRLARRKASGHKISRLPVNGEPIEAQFLVDVSVIYKNDARTGIQRVVRALVLQLLKSPPAGYRICPVYATRQQGYHYAAANFLECSSVGMAESRPVEVQSGDLFLALDLAAHLLPRHQKQILSWKRKGVHLHAVVYDLLPVLHPEWFQPRTTRNFRHWLRWIAVYADSAICISQTVKAELHTWLKASFDLPPTALDANVILLGADIEASAPSKGLPANAQVLLEHMRSVPCVLMVGTIEPRKGHAQALAAFEKIWQQPGEGPALIIVGRAGWRTDELQQKLRGHSESNQRLYWLEDVSDEYLELLYANCCGVLVASHAEGFGLPVIEAALHKKPVLARDIPIFREIIAPKLSYFYNSTSQELAVSIDRWINKSWLQESFLPENLSESNFPSWKTSAVQLVQALGLRPPLGSTHERSQLKNTDEKSSTQAFNPC</sequence>
<name>A0A6N1X697_9BURK</name>
<reference evidence="3 4" key="1">
    <citation type="submission" date="2020-06" db="EMBL/GenBank/DDBJ databases">
        <title>Acidovorax antarctica sp. nov., isolated from Corinth ice sheet soil, Antarctic Fields Peninsula.</title>
        <authorList>
            <person name="Xu Q."/>
            <person name="Peng F."/>
        </authorList>
    </citation>
    <scope>NUCLEOTIDE SEQUENCE [LARGE SCALE GENOMIC DNA]</scope>
    <source>
        <strain evidence="3 4">16-35-5</strain>
    </source>
</reference>
<dbReference type="GO" id="GO:0016757">
    <property type="term" value="F:glycosyltransferase activity"/>
    <property type="evidence" value="ECO:0007669"/>
    <property type="project" value="InterPro"/>
</dbReference>
<organism evidence="3 4">
    <name type="scientific">Comamonas antarctica</name>
    <dbReference type="NCBI Taxonomy" id="2743470"/>
    <lineage>
        <taxon>Bacteria</taxon>
        <taxon>Pseudomonadati</taxon>
        <taxon>Pseudomonadota</taxon>
        <taxon>Betaproteobacteria</taxon>
        <taxon>Burkholderiales</taxon>
        <taxon>Comamonadaceae</taxon>
        <taxon>Comamonas</taxon>
    </lineage>
</organism>
<dbReference type="EMBL" id="CP054840">
    <property type="protein sequence ID" value="QKV54847.1"/>
    <property type="molecule type" value="Genomic_DNA"/>
</dbReference>
<evidence type="ECO:0000256" key="1">
    <source>
        <dbReference type="SAM" id="MobiDB-lite"/>
    </source>
</evidence>
<protein>
    <submittedName>
        <fullName evidence="3">Glycosyltransferase family 4 protein</fullName>
    </submittedName>
</protein>
<dbReference type="PANTHER" id="PTHR46401">
    <property type="entry name" value="GLYCOSYLTRANSFERASE WBBK-RELATED"/>
    <property type="match status" value="1"/>
</dbReference>
<accession>A0A6N1X697</accession>
<dbReference type="Gene3D" id="3.40.50.2000">
    <property type="entry name" value="Glycogen Phosphorylase B"/>
    <property type="match status" value="1"/>
</dbReference>
<feature type="region of interest" description="Disordered" evidence="1">
    <location>
        <begin position="424"/>
        <end position="449"/>
    </location>
</feature>
<feature type="domain" description="Glycosyl transferase family 1" evidence="2">
    <location>
        <begin position="246"/>
        <end position="392"/>
    </location>
</feature>
<evidence type="ECO:0000313" key="4">
    <source>
        <dbReference type="Proteomes" id="UP000509579"/>
    </source>
</evidence>
<dbReference type="PANTHER" id="PTHR46401:SF9">
    <property type="entry name" value="MANNOSYLTRANSFERASE A"/>
    <property type="match status" value="1"/>
</dbReference>
<keyword evidence="4" id="KW-1185">Reference proteome</keyword>
<evidence type="ECO:0000313" key="3">
    <source>
        <dbReference type="EMBL" id="QKV54847.1"/>
    </source>
</evidence>
<feature type="compositionally biased region" description="Basic and acidic residues" evidence="1">
    <location>
        <begin position="428"/>
        <end position="441"/>
    </location>
</feature>
<dbReference type="SUPFAM" id="SSF53756">
    <property type="entry name" value="UDP-Glycosyltransferase/glycogen phosphorylase"/>
    <property type="match status" value="1"/>
</dbReference>
<dbReference type="KEGG" id="aant:HUK68_19165"/>
<dbReference type="RefSeq" id="WP_175505643.1">
    <property type="nucleotide sequence ID" value="NZ_CP054840.1"/>
</dbReference>
<proteinExistence type="predicted"/>
<dbReference type="CDD" id="cd03809">
    <property type="entry name" value="GT4_MtfB-like"/>
    <property type="match status" value="1"/>
</dbReference>
<dbReference type="AlphaFoldDB" id="A0A6N1X697"/>
<dbReference type="Pfam" id="PF00534">
    <property type="entry name" value="Glycos_transf_1"/>
    <property type="match status" value="1"/>
</dbReference>
<dbReference type="Proteomes" id="UP000509579">
    <property type="component" value="Chromosome"/>
</dbReference>
<gene>
    <name evidence="3" type="ORF">HUK68_19165</name>
</gene>